<dbReference type="Proteomes" id="UP000234681">
    <property type="component" value="Chromosome 14"/>
</dbReference>
<gene>
    <name evidence="2" type="ORF">rCG_63070</name>
</gene>
<evidence type="ECO:0000313" key="3">
    <source>
        <dbReference type="Proteomes" id="UP000234681"/>
    </source>
</evidence>
<protein>
    <submittedName>
        <fullName evidence="2">RCG63070</fullName>
    </submittedName>
</protein>
<dbReference type="AlphaFoldDB" id="A6KPL5"/>
<accession>A6KPL5</accession>
<feature type="compositionally biased region" description="Basic and acidic residues" evidence="1">
    <location>
        <begin position="16"/>
        <end position="31"/>
    </location>
</feature>
<dbReference type="EMBL" id="CH474079">
    <property type="protein sequence ID" value="EDL83950.1"/>
    <property type="molecule type" value="Genomic_DNA"/>
</dbReference>
<evidence type="ECO:0000256" key="1">
    <source>
        <dbReference type="SAM" id="MobiDB-lite"/>
    </source>
</evidence>
<sequence length="85" mass="9617">MLYAQSVSGHPWTSDRSCEGAERDRREAQTALQREGRKSVFIGLAFLLTELFPNDIYLTVFDSSYEHVSGKQDLYSLCLQLPVSS</sequence>
<reference evidence="2 3" key="1">
    <citation type="submission" date="2005-09" db="EMBL/GenBank/DDBJ databases">
        <authorList>
            <person name="Mural R.J."/>
            <person name="Li P.W."/>
            <person name="Adams M.D."/>
            <person name="Amanatides P.G."/>
            <person name="Baden-Tillson H."/>
            <person name="Barnstead M."/>
            <person name="Chin S.H."/>
            <person name="Dew I."/>
            <person name="Evans C.A."/>
            <person name="Ferriera S."/>
            <person name="Flanigan M."/>
            <person name="Fosler C."/>
            <person name="Glodek A."/>
            <person name="Gu Z."/>
            <person name="Holt R.A."/>
            <person name="Jennings D."/>
            <person name="Kraft C.L."/>
            <person name="Lu F."/>
            <person name="Nguyen T."/>
            <person name="Nusskern D.R."/>
            <person name="Pfannkoch C.M."/>
            <person name="Sitter C."/>
            <person name="Sutton G.G."/>
            <person name="Venter J.C."/>
            <person name="Wang Z."/>
            <person name="Woodage T."/>
            <person name="Zheng X.H."/>
            <person name="Zhong F."/>
        </authorList>
    </citation>
    <scope>NUCLEOTIDE SEQUENCE [LARGE SCALE GENOMIC DNA]</scope>
    <source>
        <strain>BN</strain>
        <strain evidence="3">Sprague-Dawley</strain>
    </source>
</reference>
<name>A6KPL5_RAT</name>
<feature type="region of interest" description="Disordered" evidence="1">
    <location>
        <begin position="1"/>
        <end position="31"/>
    </location>
</feature>
<proteinExistence type="predicted"/>
<organism evidence="2 3">
    <name type="scientific">Rattus norvegicus</name>
    <name type="common">Rat</name>
    <dbReference type="NCBI Taxonomy" id="10116"/>
    <lineage>
        <taxon>Eukaryota</taxon>
        <taxon>Metazoa</taxon>
        <taxon>Chordata</taxon>
        <taxon>Craniata</taxon>
        <taxon>Vertebrata</taxon>
        <taxon>Euteleostomi</taxon>
        <taxon>Mammalia</taxon>
        <taxon>Eutheria</taxon>
        <taxon>Euarchontoglires</taxon>
        <taxon>Glires</taxon>
        <taxon>Rodentia</taxon>
        <taxon>Myomorpha</taxon>
        <taxon>Muroidea</taxon>
        <taxon>Muridae</taxon>
        <taxon>Murinae</taxon>
        <taxon>Rattus</taxon>
    </lineage>
</organism>
<evidence type="ECO:0000313" key="2">
    <source>
        <dbReference type="EMBL" id="EDL83950.1"/>
    </source>
</evidence>